<dbReference type="Gene3D" id="3.40.50.300">
    <property type="entry name" value="P-loop containing nucleotide triphosphate hydrolases"/>
    <property type="match status" value="1"/>
</dbReference>
<dbReference type="PANTHER" id="PTHR30153">
    <property type="entry name" value="REPLICATIVE DNA HELICASE DNAB"/>
    <property type="match status" value="1"/>
</dbReference>
<dbReference type="RefSeq" id="WP_106874489.1">
    <property type="nucleotide sequence ID" value="NZ_CP027845.1"/>
</dbReference>
<reference evidence="16 17" key="1">
    <citation type="submission" date="2018-03" db="EMBL/GenBank/DDBJ databases">
        <title>A gene transfer event suggests a long-term partnership between eustigmatophyte algae and a novel lineage of endosymbiotic bacteria.</title>
        <authorList>
            <person name="Yurchenko T."/>
            <person name="Sevcikova T."/>
            <person name="Pribyl P."/>
            <person name="El Karkouri K."/>
            <person name="Klimes V."/>
            <person name="Amaral R."/>
            <person name="Zbrankova V."/>
            <person name="Kim E."/>
            <person name="Raoult D."/>
            <person name="Santos L.M.A."/>
            <person name="Elias M."/>
        </authorList>
    </citation>
    <scope>NUCLEOTIDE SEQUENCE [LARGE SCALE GENOMIC DNA]</scope>
    <source>
        <strain evidence="16">CCALA 838</strain>
    </source>
</reference>
<evidence type="ECO:0000256" key="13">
    <source>
        <dbReference type="NCBIfam" id="TIGR00665"/>
    </source>
</evidence>
<dbReference type="OrthoDB" id="9773982at2"/>
<evidence type="ECO:0000256" key="10">
    <source>
        <dbReference type="ARBA" id="ARBA00023235"/>
    </source>
</evidence>
<evidence type="ECO:0000256" key="8">
    <source>
        <dbReference type="ARBA" id="ARBA00022840"/>
    </source>
</evidence>
<dbReference type="AlphaFoldDB" id="A0A2P1P8P5"/>
<dbReference type="SUPFAM" id="SSF52540">
    <property type="entry name" value="P-loop containing nucleoside triphosphate hydrolases"/>
    <property type="match status" value="1"/>
</dbReference>
<dbReference type="InterPro" id="IPR007694">
    <property type="entry name" value="DNA_helicase_DnaB-like_C"/>
</dbReference>
<keyword evidence="3 14" id="KW-0639">Primosome</keyword>
<evidence type="ECO:0000256" key="9">
    <source>
        <dbReference type="ARBA" id="ARBA00023125"/>
    </source>
</evidence>
<keyword evidence="8 14" id="KW-0067">ATP-binding</keyword>
<dbReference type="InterPro" id="IPR016136">
    <property type="entry name" value="DNA_helicase_N/primase_C"/>
</dbReference>
<dbReference type="GO" id="GO:0003677">
    <property type="term" value="F:DNA binding"/>
    <property type="evidence" value="ECO:0007669"/>
    <property type="project" value="UniProtKB-UniRule"/>
</dbReference>
<organism evidence="16 17">
    <name type="scientific">Candidatus Phycorickettsia trachydisci</name>
    <dbReference type="NCBI Taxonomy" id="2115978"/>
    <lineage>
        <taxon>Bacteria</taxon>
        <taxon>Pseudomonadati</taxon>
        <taxon>Pseudomonadota</taxon>
        <taxon>Alphaproteobacteria</taxon>
        <taxon>Rickettsiales</taxon>
        <taxon>Rickettsiaceae</taxon>
        <taxon>Candidatus Phycorickettsia</taxon>
    </lineage>
</organism>
<keyword evidence="10" id="KW-0413">Isomerase</keyword>
<dbReference type="GO" id="GO:0043139">
    <property type="term" value="F:5'-3' DNA helicase activity"/>
    <property type="evidence" value="ECO:0007669"/>
    <property type="project" value="UniProtKB-EC"/>
</dbReference>
<dbReference type="EMBL" id="CP027845">
    <property type="protein sequence ID" value="AVP87634.1"/>
    <property type="molecule type" value="Genomic_DNA"/>
</dbReference>
<evidence type="ECO:0000256" key="7">
    <source>
        <dbReference type="ARBA" id="ARBA00022806"/>
    </source>
</evidence>
<keyword evidence="17" id="KW-1185">Reference proteome</keyword>
<keyword evidence="4 14" id="KW-0235">DNA replication</keyword>
<evidence type="ECO:0000313" key="16">
    <source>
        <dbReference type="EMBL" id="AVP87634.1"/>
    </source>
</evidence>
<dbReference type="Proteomes" id="UP000241762">
    <property type="component" value="Chromosome"/>
</dbReference>
<evidence type="ECO:0000256" key="5">
    <source>
        <dbReference type="ARBA" id="ARBA00022741"/>
    </source>
</evidence>
<dbReference type="PROSITE" id="PS51199">
    <property type="entry name" value="SF4_HELICASE"/>
    <property type="match status" value="1"/>
</dbReference>
<evidence type="ECO:0000313" key="17">
    <source>
        <dbReference type="Proteomes" id="UP000241762"/>
    </source>
</evidence>
<evidence type="ECO:0000256" key="3">
    <source>
        <dbReference type="ARBA" id="ARBA00022515"/>
    </source>
</evidence>
<dbReference type="GO" id="GO:1990077">
    <property type="term" value="C:primosome complex"/>
    <property type="evidence" value="ECO:0007669"/>
    <property type="project" value="UniProtKB-UniRule"/>
</dbReference>
<dbReference type="InterPro" id="IPR027417">
    <property type="entry name" value="P-loop_NTPase"/>
</dbReference>
<dbReference type="Pfam" id="PF00772">
    <property type="entry name" value="DnaB"/>
    <property type="match status" value="1"/>
</dbReference>
<evidence type="ECO:0000256" key="4">
    <source>
        <dbReference type="ARBA" id="ARBA00022705"/>
    </source>
</evidence>
<dbReference type="SUPFAM" id="SSF48024">
    <property type="entry name" value="N-terminal domain of DnaB helicase"/>
    <property type="match status" value="1"/>
</dbReference>
<dbReference type="Pfam" id="PF03796">
    <property type="entry name" value="DnaB_C"/>
    <property type="match status" value="1"/>
</dbReference>
<evidence type="ECO:0000256" key="2">
    <source>
        <dbReference type="ARBA" id="ARBA00011643"/>
    </source>
</evidence>
<keyword evidence="6 14" id="KW-0378">Hydrolase</keyword>
<dbReference type="GO" id="GO:0005524">
    <property type="term" value="F:ATP binding"/>
    <property type="evidence" value="ECO:0007669"/>
    <property type="project" value="UniProtKB-UniRule"/>
</dbReference>
<evidence type="ECO:0000259" key="15">
    <source>
        <dbReference type="PROSITE" id="PS51199"/>
    </source>
</evidence>
<sequence length="472" mass="53059">MSVIRNIPYNIQAEQLVLGSILVNDKVLNEMQSFLLTEHFYDPLHQKVYRTMLAVIDEGHAVTPVSLSSKLDSDDQFQKTGGFEFLGQLTSLAIAVIRPQDYAEIVYDLAMRRQLIDLGEDMLAQSYNSELENLRTKDIIENTEDKLFKLAMSGFVDRDFEGINQVANQSLKNIFKAYELRSTNQVTGISTGFFDLDEKLGGFQNSDLVILAARPGMGKTAFAVNLALTAAEIFRKKHEEDKQKMKTVGIFSLEMSGEQLVTRMISIKTSIDSLKLRSGLFKHEQHIQISNAATALSTEPMFIDDTPGITISAIRTRARKMYKKHNLGMIIIDYLQLIQTNSNAENRVLEVSEITKSLKILARELNIPVIALSQLSRAVDQRADKRPVLSDLRESGSIEQDADLVMFIFREGYYASISGHKETKTEEGQEGAPKSKLDRTEIIIAKHRHGPVGTVGLYYDLASSKFSNIFKF</sequence>
<dbReference type="KEGG" id="ptc:phytr_6930"/>
<dbReference type="NCBIfam" id="NF006606">
    <property type="entry name" value="PRK09165.1"/>
    <property type="match status" value="1"/>
</dbReference>
<protein>
    <recommendedName>
        <fullName evidence="13 14">Replicative DNA helicase</fullName>
        <ecNumber evidence="13 14">5.6.2.3</ecNumber>
    </recommendedName>
</protein>
<accession>A0A2P1P8P5</accession>
<evidence type="ECO:0000256" key="14">
    <source>
        <dbReference type="RuleBase" id="RU362085"/>
    </source>
</evidence>
<dbReference type="Gene3D" id="1.10.860.10">
    <property type="entry name" value="DNAb Helicase, Chain A"/>
    <property type="match status" value="1"/>
</dbReference>
<dbReference type="CDD" id="cd00984">
    <property type="entry name" value="DnaB_C"/>
    <property type="match status" value="1"/>
</dbReference>
<evidence type="ECO:0000256" key="12">
    <source>
        <dbReference type="ARBA" id="ARBA00048954"/>
    </source>
</evidence>
<comment type="function">
    <text evidence="11 14">The main replicative DNA helicase, it participates in initiation and elongation during chromosome replication. Travels ahead of the DNA replisome, separating dsDNA into templates for DNA synthesis. A processive ATP-dependent 5'-3' DNA helicase it has DNA-dependent ATPase activity.</text>
</comment>
<dbReference type="GO" id="GO:0006269">
    <property type="term" value="P:DNA replication, synthesis of primer"/>
    <property type="evidence" value="ECO:0007669"/>
    <property type="project" value="UniProtKB-UniRule"/>
</dbReference>
<evidence type="ECO:0000256" key="6">
    <source>
        <dbReference type="ARBA" id="ARBA00022801"/>
    </source>
</evidence>
<proteinExistence type="inferred from homology"/>
<dbReference type="GO" id="GO:0016887">
    <property type="term" value="F:ATP hydrolysis activity"/>
    <property type="evidence" value="ECO:0007669"/>
    <property type="project" value="RHEA"/>
</dbReference>
<name>A0A2P1P8P5_9RICK</name>
<comment type="catalytic activity">
    <reaction evidence="12 14">
        <text>ATP + H2O = ADP + phosphate + H(+)</text>
        <dbReference type="Rhea" id="RHEA:13065"/>
        <dbReference type="ChEBI" id="CHEBI:15377"/>
        <dbReference type="ChEBI" id="CHEBI:15378"/>
        <dbReference type="ChEBI" id="CHEBI:30616"/>
        <dbReference type="ChEBI" id="CHEBI:43474"/>
        <dbReference type="ChEBI" id="CHEBI:456216"/>
        <dbReference type="EC" id="5.6.2.3"/>
    </reaction>
</comment>
<dbReference type="InterPro" id="IPR007692">
    <property type="entry name" value="DNA_helicase_DnaB"/>
</dbReference>
<keyword evidence="9 14" id="KW-0238">DNA-binding</keyword>
<dbReference type="InterPro" id="IPR007693">
    <property type="entry name" value="DNA_helicase_DnaB-like_N"/>
</dbReference>
<evidence type="ECO:0000256" key="11">
    <source>
        <dbReference type="ARBA" id="ARBA00044932"/>
    </source>
</evidence>
<keyword evidence="5 14" id="KW-0547">Nucleotide-binding</keyword>
<gene>
    <name evidence="16" type="ORF">phytr_6930</name>
</gene>
<dbReference type="InterPro" id="IPR036185">
    <property type="entry name" value="DNA_heli_DnaB-like_N_sf"/>
</dbReference>
<comment type="subunit">
    <text evidence="2">Homohexamer.</text>
</comment>
<dbReference type="NCBIfam" id="TIGR00665">
    <property type="entry name" value="DnaB"/>
    <property type="match status" value="1"/>
</dbReference>
<evidence type="ECO:0000256" key="1">
    <source>
        <dbReference type="ARBA" id="ARBA00008428"/>
    </source>
</evidence>
<keyword evidence="7 14" id="KW-0347">Helicase</keyword>
<dbReference type="PANTHER" id="PTHR30153:SF2">
    <property type="entry name" value="REPLICATIVE DNA HELICASE"/>
    <property type="match status" value="1"/>
</dbReference>
<feature type="domain" description="SF4 helicase" evidence="15">
    <location>
        <begin position="182"/>
        <end position="472"/>
    </location>
</feature>
<dbReference type="GO" id="GO:0005829">
    <property type="term" value="C:cytosol"/>
    <property type="evidence" value="ECO:0007669"/>
    <property type="project" value="TreeGrafter"/>
</dbReference>
<dbReference type="EC" id="5.6.2.3" evidence="13 14"/>
<comment type="similarity">
    <text evidence="1 14">Belongs to the helicase family. DnaB subfamily.</text>
</comment>